<evidence type="ECO:0000256" key="5">
    <source>
        <dbReference type="PROSITE-ProRule" id="PRU00042"/>
    </source>
</evidence>
<organism evidence="8 9">
    <name type="scientific">Oryzias latipes</name>
    <name type="common">Japanese rice fish</name>
    <name type="synonym">Japanese killifish</name>
    <dbReference type="NCBI Taxonomy" id="8090"/>
    <lineage>
        <taxon>Eukaryota</taxon>
        <taxon>Metazoa</taxon>
        <taxon>Chordata</taxon>
        <taxon>Craniata</taxon>
        <taxon>Vertebrata</taxon>
        <taxon>Euteleostomi</taxon>
        <taxon>Actinopterygii</taxon>
        <taxon>Neopterygii</taxon>
        <taxon>Teleostei</taxon>
        <taxon>Neoteleostei</taxon>
        <taxon>Acanthomorphata</taxon>
        <taxon>Ovalentaria</taxon>
        <taxon>Atherinomorphae</taxon>
        <taxon>Beloniformes</taxon>
        <taxon>Adrianichthyidae</taxon>
        <taxon>Oryziinae</taxon>
        <taxon>Oryzias</taxon>
    </lineage>
</organism>
<dbReference type="FunFam" id="3.30.160.60:FF:000733">
    <property type="entry name" value="Zinc finger protein 236 variant"/>
    <property type="match status" value="1"/>
</dbReference>
<feature type="compositionally biased region" description="Polar residues" evidence="6">
    <location>
        <begin position="107"/>
        <end position="117"/>
    </location>
</feature>
<dbReference type="Ensembl" id="ENSORLT00015018002.1">
    <property type="protein sequence ID" value="ENSORLP00015011221.1"/>
    <property type="gene ID" value="ENSORLG00015012040.1"/>
</dbReference>
<dbReference type="AlphaFoldDB" id="A0A3P9HTX0"/>
<proteinExistence type="predicted"/>
<evidence type="ECO:0000256" key="1">
    <source>
        <dbReference type="ARBA" id="ARBA00022723"/>
    </source>
</evidence>
<keyword evidence="1" id="KW-0479">Metal-binding</keyword>
<feature type="domain" description="C2H2-type" evidence="7">
    <location>
        <begin position="155"/>
        <end position="182"/>
    </location>
</feature>
<dbReference type="PANTHER" id="PTHR24381:SF450">
    <property type="entry name" value="GASTRULA ZINC FINGER PROTEIN XLCGF26.1-LIKE-RELATED"/>
    <property type="match status" value="1"/>
</dbReference>
<keyword evidence="2" id="KW-0677">Repeat</keyword>
<dbReference type="InterPro" id="IPR013087">
    <property type="entry name" value="Znf_C2H2_type"/>
</dbReference>
<feature type="compositionally biased region" description="Basic and acidic residues" evidence="6">
    <location>
        <begin position="50"/>
        <end position="63"/>
    </location>
</feature>
<evidence type="ECO:0000256" key="2">
    <source>
        <dbReference type="ARBA" id="ARBA00022737"/>
    </source>
</evidence>
<feature type="domain" description="C2H2-type" evidence="7">
    <location>
        <begin position="183"/>
        <end position="210"/>
    </location>
</feature>
<dbReference type="PROSITE" id="PS50157">
    <property type="entry name" value="ZINC_FINGER_C2H2_2"/>
    <property type="match status" value="2"/>
</dbReference>
<evidence type="ECO:0000259" key="7">
    <source>
        <dbReference type="PROSITE" id="PS50157"/>
    </source>
</evidence>
<dbReference type="Pfam" id="PF00096">
    <property type="entry name" value="zf-C2H2"/>
    <property type="match status" value="1"/>
</dbReference>
<dbReference type="PROSITE" id="PS00028">
    <property type="entry name" value="ZINC_FINGER_C2H2_1"/>
    <property type="match status" value="2"/>
</dbReference>
<dbReference type="SMART" id="SM00355">
    <property type="entry name" value="ZnF_C2H2"/>
    <property type="match status" value="2"/>
</dbReference>
<evidence type="ECO:0000313" key="8">
    <source>
        <dbReference type="Ensembl" id="ENSORLP00015011221.1"/>
    </source>
</evidence>
<keyword evidence="4" id="KW-0862">Zinc</keyword>
<dbReference type="Proteomes" id="UP000265200">
    <property type="component" value="Chromosome 2"/>
</dbReference>
<dbReference type="InterPro" id="IPR036236">
    <property type="entry name" value="Znf_C2H2_sf"/>
</dbReference>
<reference evidence="8 9" key="2">
    <citation type="submission" date="2017-04" db="EMBL/GenBank/DDBJ databases">
        <title>CpG methylation of centromeres and impact of large insertions on vertebrate speciation.</title>
        <authorList>
            <person name="Ichikawa K."/>
            <person name="Yoshimura J."/>
            <person name="Morishita S."/>
        </authorList>
    </citation>
    <scope>NUCLEOTIDE SEQUENCE</scope>
    <source>
        <strain evidence="8 9">HSOK</strain>
    </source>
</reference>
<dbReference type="Gene3D" id="3.30.160.60">
    <property type="entry name" value="Classic Zinc Finger"/>
    <property type="match status" value="3"/>
</dbReference>
<evidence type="ECO:0000313" key="9">
    <source>
        <dbReference type="Proteomes" id="UP000265200"/>
    </source>
</evidence>
<dbReference type="PANTHER" id="PTHR24381">
    <property type="entry name" value="ZINC FINGER PROTEIN"/>
    <property type="match status" value="1"/>
</dbReference>
<protein>
    <recommendedName>
        <fullName evidence="7">C2H2-type domain-containing protein</fullName>
    </recommendedName>
</protein>
<evidence type="ECO:0000256" key="6">
    <source>
        <dbReference type="SAM" id="MobiDB-lite"/>
    </source>
</evidence>
<feature type="region of interest" description="Disordered" evidence="6">
    <location>
        <begin position="46"/>
        <end position="117"/>
    </location>
</feature>
<accession>A0A3P9HTX0</accession>
<reference key="1">
    <citation type="journal article" date="2007" name="Nature">
        <title>The medaka draft genome and insights into vertebrate genome evolution.</title>
        <authorList>
            <person name="Kasahara M."/>
            <person name="Naruse K."/>
            <person name="Sasaki S."/>
            <person name="Nakatani Y."/>
            <person name="Qu W."/>
            <person name="Ahsan B."/>
            <person name="Yamada T."/>
            <person name="Nagayasu Y."/>
            <person name="Doi K."/>
            <person name="Kasai Y."/>
            <person name="Jindo T."/>
            <person name="Kobayashi D."/>
            <person name="Shimada A."/>
            <person name="Toyoda A."/>
            <person name="Kuroki Y."/>
            <person name="Fujiyama A."/>
            <person name="Sasaki T."/>
            <person name="Shimizu A."/>
            <person name="Asakawa S."/>
            <person name="Shimizu N."/>
            <person name="Hashimoto S."/>
            <person name="Yang J."/>
            <person name="Lee Y."/>
            <person name="Matsushima K."/>
            <person name="Sugano S."/>
            <person name="Sakaizumi M."/>
            <person name="Narita T."/>
            <person name="Ohishi K."/>
            <person name="Haga S."/>
            <person name="Ohta F."/>
            <person name="Nomoto H."/>
            <person name="Nogata K."/>
            <person name="Morishita T."/>
            <person name="Endo T."/>
            <person name="Shin-I T."/>
            <person name="Takeda H."/>
            <person name="Morishita S."/>
            <person name="Kohara Y."/>
        </authorList>
    </citation>
    <scope>NUCLEOTIDE SEQUENCE [LARGE SCALE GENOMIC DNA]</scope>
    <source>
        <strain>Hd-rR</strain>
    </source>
</reference>
<dbReference type="SUPFAM" id="SSF57667">
    <property type="entry name" value="beta-beta-alpha zinc fingers"/>
    <property type="match status" value="1"/>
</dbReference>
<dbReference type="FunFam" id="3.30.160.60:FF:000522">
    <property type="entry name" value="zinc finger protein 285"/>
    <property type="match status" value="1"/>
</dbReference>
<reference evidence="8" key="3">
    <citation type="submission" date="2025-08" db="UniProtKB">
        <authorList>
            <consortium name="Ensembl"/>
        </authorList>
    </citation>
    <scope>IDENTIFICATION</scope>
    <source>
        <strain evidence="8">HSOK</strain>
    </source>
</reference>
<sequence>EFCVRTLSLPSNPRREVSLQKRTTRIILFISQDEDQLHLKQETDTLMEIPNKEHENSEADLKNRKSFNVTDSQDEEGNQHEESTSTTDEWTDPQNRDQRKRRDRSHVQSVASSHLSESQCYIKGNRNATDDLVKGQKEPQKERINSSINSGTKLYVCKECGKSFRYVSQFRIHIRVHTGKKPFSCKVCDRSFSRDCSLKRHMRSHTGDKPFSCKECDKSFLDVLLLSLAHSYFAIRASFSHQCCRSGPCSRGTNIHDRCGV</sequence>
<dbReference type="GO" id="GO:0008270">
    <property type="term" value="F:zinc ion binding"/>
    <property type="evidence" value="ECO:0007669"/>
    <property type="project" value="UniProtKB-KW"/>
</dbReference>
<keyword evidence="3 5" id="KW-0863">Zinc-finger</keyword>
<evidence type="ECO:0000256" key="3">
    <source>
        <dbReference type="ARBA" id="ARBA00022771"/>
    </source>
</evidence>
<dbReference type="Pfam" id="PF13465">
    <property type="entry name" value="zf-H2C2_2"/>
    <property type="match status" value="1"/>
</dbReference>
<name>A0A3P9HTX0_ORYLA</name>
<reference evidence="8" key="4">
    <citation type="submission" date="2025-09" db="UniProtKB">
        <authorList>
            <consortium name="Ensembl"/>
        </authorList>
    </citation>
    <scope>IDENTIFICATION</scope>
    <source>
        <strain evidence="8">HSOK</strain>
    </source>
</reference>
<evidence type="ECO:0000256" key="4">
    <source>
        <dbReference type="ARBA" id="ARBA00022833"/>
    </source>
</evidence>